<gene>
    <name evidence="8" type="ORF">E1283_28465</name>
</gene>
<protein>
    <recommendedName>
        <fullName evidence="3">Glutamine--fructose-6-phosphate aminotransferase [isomerizing]</fullName>
        <ecNumber evidence="2">2.6.1.16</ecNumber>
    </recommendedName>
</protein>
<dbReference type="GO" id="GO:0006002">
    <property type="term" value="P:fructose 6-phosphate metabolic process"/>
    <property type="evidence" value="ECO:0007669"/>
    <property type="project" value="TreeGrafter"/>
</dbReference>
<keyword evidence="9" id="KW-1185">Reference proteome</keyword>
<proteinExistence type="predicted"/>
<feature type="domain" description="Glutamine amidotransferase type-2" evidence="7">
    <location>
        <begin position="2"/>
        <end position="210"/>
    </location>
</feature>
<evidence type="ECO:0000256" key="5">
    <source>
        <dbReference type="ARBA" id="ARBA00022679"/>
    </source>
</evidence>
<accession>A0A4R4SZQ8</accession>
<evidence type="ECO:0000256" key="3">
    <source>
        <dbReference type="ARBA" id="ARBA00016090"/>
    </source>
</evidence>
<sequence length="231" mass="23911">MRGIVGYVGVQSALDVLLAGLGRLERPDHDASGVAVLADGGLATVWTPGRLGELRAELARRPPPAGGCGIAHGGGRPRLDNAGRVAVVHGGHIDNDVELRAELAARGHRLESATGTEAVAHLLAESFSSCGELGEAMRQVCRALRGEFTLLAVHADEPDAVVGAHRGLPLAVGLGEGESFLAGDAAAFAGEAVRDVVRLDAGERDQVVLVRREFDEVRYEVTDADGGVVPA</sequence>
<dbReference type="PANTHER" id="PTHR10937:SF0">
    <property type="entry name" value="GLUTAMINE--FRUCTOSE-6-PHOSPHATE TRANSAMINASE (ISOMERIZING)"/>
    <property type="match status" value="1"/>
</dbReference>
<evidence type="ECO:0000256" key="2">
    <source>
        <dbReference type="ARBA" id="ARBA00012916"/>
    </source>
</evidence>
<comment type="caution">
    <text evidence="8">The sequence shown here is derived from an EMBL/GenBank/DDBJ whole genome shotgun (WGS) entry which is preliminary data.</text>
</comment>
<dbReference type="GO" id="GO:0005829">
    <property type="term" value="C:cytosol"/>
    <property type="evidence" value="ECO:0007669"/>
    <property type="project" value="TreeGrafter"/>
</dbReference>
<dbReference type="EMBL" id="SMKI01000409">
    <property type="protein sequence ID" value="TDC67679.1"/>
    <property type="molecule type" value="Genomic_DNA"/>
</dbReference>
<dbReference type="GO" id="GO:0006047">
    <property type="term" value="P:UDP-N-acetylglucosamine metabolic process"/>
    <property type="evidence" value="ECO:0007669"/>
    <property type="project" value="TreeGrafter"/>
</dbReference>
<keyword evidence="5 8" id="KW-0808">Transferase</keyword>
<dbReference type="OrthoDB" id="4187770at2"/>
<dbReference type="GO" id="GO:0006487">
    <property type="term" value="P:protein N-linked glycosylation"/>
    <property type="evidence" value="ECO:0007669"/>
    <property type="project" value="TreeGrafter"/>
</dbReference>
<keyword evidence="4 8" id="KW-0032">Aminotransferase</keyword>
<comment type="catalytic activity">
    <reaction evidence="1">
        <text>D-fructose 6-phosphate + L-glutamine = D-glucosamine 6-phosphate + L-glutamate</text>
        <dbReference type="Rhea" id="RHEA:13237"/>
        <dbReference type="ChEBI" id="CHEBI:29985"/>
        <dbReference type="ChEBI" id="CHEBI:58359"/>
        <dbReference type="ChEBI" id="CHEBI:58725"/>
        <dbReference type="ChEBI" id="CHEBI:61527"/>
        <dbReference type="EC" id="2.6.1.16"/>
    </reaction>
</comment>
<name>A0A4R4SZQ8_9ACTN</name>
<evidence type="ECO:0000256" key="6">
    <source>
        <dbReference type="ARBA" id="ARBA00022962"/>
    </source>
</evidence>
<keyword evidence="6" id="KW-0315">Glutamine amidotransferase</keyword>
<dbReference type="Pfam" id="PF13537">
    <property type="entry name" value="GATase_7"/>
    <property type="match status" value="1"/>
</dbReference>
<evidence type="ECO:0000313" key="9">
    <source>
        <dbReference type="Proteomes" id="UP000295345"/>
    </source>
</evidence>
<reference evidence="8 9" key="1">
    <citation type="submission" date="2019-03" db="EMBL/GenBank/DDBJ databases">
        <title>Draft genome sequences of novel Actinobacteria.</title>
        <authorList>
            <person name="Sahin N."/>
            <person name="Ay H."/>
            <person name="Saygin H."/>
        </authorList>
    </citation>
    <scope>NUCLEOTIDE SEQUENCE [LARGE SCALE GENOMIC DNA]</scope>
    <source>
        <strain evidence="8 9">DSM 41900</strain>
    </source>
</reference>
<dbReference type="InterPro" id="IPR029055">
    <property type="entry name" value="Ntn_hydrolases_N"/>
</dbReference>
<dbReference type="PROSITE" id="PS51278">
    <property type="entry name" value="GATASE_TYPE_2"/>
    <property type="match status" value="1"/>
</dbReference>
<organism evidence="8 9">
    <name type="scientific">Streptomyces hainanensis</name>
    <dbReference type="NCBI Taxonomy" id="402648"/>
    <lineage>
        <taxon>Bacteria</taxon>
        <taxon>Bacillati</taxon>
        <taxon>Actinomycetota</taxon>
        <taxon>Actinomycetes</taxon>
        <taxon>Kitasatosporales</taxon>
        <taxon>Streptomycetaceae</taxon>
        <taxon>Streptomyces</taxon>
    </lineage>
</organism>
<dbReference type="SUPFAM" id="SSF56235">
    <property type="entry name" value="N-terminal nucleophile aminohydrolases (Ntn hydrolases)"/>
    <property type="match status" value="1"/>
</dbReference>
<evidence type="ECO:0000259" key="7">
    <source>
        <dbReference type="PROSITE" id="PS51278"/>
    </source>
</evidence>
<dbReference type="EC" id="2.6.1.16" evidence="2"/>
<dbReference type="AlphaFoldDB" id="A0A4R4SZQ8"/>
<dbReference type="InterPro" id="IPR017932">
    <property type="entry name" value="GATase_2_dom"/>
</dbReference>
<dbReference type="GO" id="GO:0004360">
    <property type="term" value="F:glutamine-fructose-6-phosphate transaminase (isomerizing) activity"/>
    <property type="evidence" value="ECO:0007669"/>
    <property type="project" value="UniProtKB-EC"/>
</dbReference>
<dbReference type="Gene3D" id="3.60.20.10">
    <property type="entry name" value="Glutamine Phosphoribosylpyrophosphate, subunit 1, domain 1"/>
    <property type="match status" value="1"/>
</dbReference>
<dbReference type="Proteomes" id="UP000295345">
    <property type="component" value="Unassembled WGS sequence"/>
</dbReference>
<evidence type="ECO:0000256" key="4">
    <source>
        <dbReference type="ARBA" id="ARBA00022576"/>
    </source>
</evidence>
<dbReference type="PANTHER" id="PTHR10937">
    <property type="entry name" value="GLUCOSAMINE--FRUCTOSE-6-PHOSPHATE AMINOTRANSFERASE, ISOMERIZING"/>
    <property type="match status" value="1"/>
</dbReference>
<evidence type="ECO:0000313" key="8">
    <source>
        <dbReference type="EMBL" id="TDC67679.1"/>
    </source>
</evidence>
<evidence type="ECO:0000256" key="1">
    <source>
        <dbReference type="ARBA" id="ARBA00001031"/>
    </source>
</evidence>